<name>A0ABR9T3R7_9SPHI</name>
<accession>A0ABR9T3R7</accession>
<evidence type="ECO:0000313" key="2">
    <source>
        <dbReference type="EMBL" id="MBE8719689.1"/>
    </source>
</evidence>
<dbReference type="Pfam" id="PF13460">
    <property type="entry name" value="NAD_binding_10"/>
    <property type="match status" value="1"/>
</dbReference>
<dbReference type="EMBL" id="PSKQ01000013">
    <property type="protein sequence ID" value="MBE8719689.1"/>
    <property type="molecule type" value="Genomic_DNA"/>
</dbReference>
<dbReference type="PANTHER" id="PTHR14097">
    <property type="entry name" value="OXIDOREDUCTASE HTATIP2"/>
    <property type="match status" value="1"/>
</dbReference>
<evidence type="ECO:0000313" key="3">
    <source>
        <dbReference type="Proteomes" id="UP000618319"/>
    </source>
</evidence>
<keyword evidence="3" id="KW-1185">Reference proteome</keyword>
<dbReference type="InterPro" id="IPR036291">
    <property type="entry name" value="NAD(P)-bd_dom_sf"/>
</dbReference>
<comment type="caution">
    <text evidence="2">The sequence shown here is derived from an EMBL/GenBank/DDBJ whole genome shotgun (WGS) entry which is preliminary data.</text>
</comment>
<dbReference type="Gene3D" id="3.40.50.720">
    <property type="entry name" value="NAD(P)-binding Rossmann-like Domain"/>
    <property type="match status" value="1"/>
</dbReference>
<protein>
    <submittedName>
        <fullName evidence="2">Semialdehyde dehydrogenase</fullName>
    </submittedName>
</protein>
<reference evidence="2 3" key="1">
    <citation type="submission" date="2018-02" db="EMBL/GenBank/DDBJ databases">
        <title>Sphingobacterium KA21.</title>
        <authorList>
            <person name="Vasarhelyi B.M."/>
            <person name="Deshmukh S."/>
            <person name="Balint B."/>
            <person name="Kukolya J."/>
        </authorList>
    </citation>
    <scope>NUCLEOTIDE SEQUENCE [LARGE SCALE GENOMIC DNA]</scope>
    <source>
        <strain evidence="2 3">Ka21</strain>
    </source>
</reference>
<evidence type="ECO:0000259" key="1">
    <source>
        <dbReference type="Pfam" id="PF13460"/>
    </source>
</evidence>
<dbReference type="InterPro" id="IPR016040">
    <property type="entry name" value="NAD(P)-bd_dom"/>
</dbReference>
<dbReference type="SUPFAM" id="SSF51735">
    <property type="entry name" value="NAD(P)-binding Rossmann-fold domains"/>
    <property type="match status" value="1"/>
</dbReference>
<proteinExistence type="predicted"/>
<sequence>MKAVLIGATGATGKEVLDLLLANEKFTEVVALVRKPLAIAHEKLRAVVVDFDNLSRWSDVIQGDVALSCLGTTLKDAGSKEAQFKVDHDYQQEFAKLAKKNGVSTFLLISSSGADPKSWIFYSRMKGQLEREIEGLNFESFLAFRPGALVRPQSDRKGEKIGVSVISFFNKIGLFRNMAPLPVRRLAALMVRYSISPPIGYTIVGSGRIIKESKELLK</sequence>
<organism evidence="2 3">
    <name type="scientific">Sphingobacterium pedocola</name>
    <dbReference type="NCBI Taxonomy" id="2082722"/>
    <lineage>
        <taxon>Bacteria</taxon>
        <taxon>Pseudomonadati</taxon>
        <taxon>Bacteroidota</taxon>
        <taxon>Sphingobacteriia</taxon>
        <taxon>Sphingobacteriales</taxon>
        <taxon>Sphingobacteriaceae</taxon>
        <taxon>Sphingobacterium</taxon>
    </lineage>
</organism>
<feature type="domain" description="NAD(P)-binding" evidence="1">
    <location>
        <begin position="7"/>
        <end position="117"/>
    </location>
</feature>
<dbReference type="Proteomes" id="UP000618319">
    <property type="component" value="Unassembled WGS sequence"/>
</dbReference>
<gene>
    <name evidence="2" type="ORF">C4F40_02980</name>
</gene>
<dbReference type="RefSeq" id="WP_196938612.1">
    <property type="nucleotide sequence ID" value="NZ_MU158689.1"/>
</dbReference>
<dbReference type="PANTHER" id="PTHR14097:SF7">
    <property type="entry name" value="OXIDOREDUCTASE HTATIP2"/>
    <property type="match status" value="1"/>
</dbReference>